<organism evidence="1 2">
    <name type="scientific">Aspergillus carbonarius (strain ITEM 5010)</name>
    <dbReference type="NCBI Taxonomy" id="602072"/>
    <lineage>
        <taxon>Eukaryota</taxon>
        <taxon>Fungi</taxon>
        <taxon>Dikarya</taxon>
        <taxon>Ascomycota</taxon>
        <taxon>Pezizomycotina</taxon>
        <taxon>Eurotiomycetes</taxon>
        <taxon>Eurotiomycetidae</taxon>
        <taxon>Eurotiales</taxon>
        <taxon>Aspergillaceae</taxon>
        <taxon>Aspergillus</taxon>
        <taxon>Aspergillus subgen. Circumdati</taxon>
    </lineage>
</organism>
<evidence type="ECO:0000313" key="1">
    <source>
        <dbReference type="EMBL" id="OOF95359.1"/>
    </source>
</evidence>
<proteinExistence type="predicted"/>
<gene>
    <name evidence="1" type="ORF">ASPCADRAFT_207831</name>
</gene>
<dbReference type="AlphaFoldDB" id="A0A1R3RLL9"/>
<keyword evidence="2" id="KW-1185">Reference proteome</keyword>
<name>A0A1R3RLL9_ASPC5</name>
<dbReference type="EMBL" id="KV907500">
    <property type="protein sequence ID" value="OOF95359.1"/>
    <property type="molecule type" value="Genomic_DNA"/>
</dbReference>
<reference evidence="2" key="1">
    <citation type="journal article" date="2017" name="Genome Biol.">
        <title>Comparative genomics reveals high biological diversity and specific adaptations in the industrially and medically important fungal genus Aspergillus.</title>
        <authorList>
            <person name="de Vries R.P."/>
            <person name="Riley R."/>
            <person name="Wiebenga A."/>
            <person name="Aguilar-Osorio G."/>
            <person name="Amillis S."/>
            <person name="Uchima C.A."/>
            <person name="Anderluh G."/>
            <person name="Asadollahi M."/>
            <person name="Askin M."/>
            <person name="Barry K."/>
            <person name="Battaglia E."/>
            <person name="Bayram O."/>
            <person name="Benocci T."/>
            <person name="Braus-Stromeyer S.A."/>
            <person name="Caldana C."/>
            <person name="Canovas D."/>
            <person name="Cerqueira G.C."/>
            <person name="Chen F."/>
            <person name="Chen W."/>
            <person name="Choi C."/>
            <person name="Clum A."/>
            <person name="Dos Santos R.A."/>
            <person name="Damasio A.R."/>
            <person name="Diallinas G."/>
            <person name="Emri T."/>
            <person name="Fekete E."/>
            <person name="Flipphi M."/>
            <person name="Freyberg S."/>
            <person name="Gallo A."/>
            <person name="Gournas C."/>
            <person name="Habgood R."/>
            <person name="Hainaut M."/>
            <person name="Harispe M.L."/>
            <person name="Henrissat B."/>
            <person name="Hilden K.S."/>
            <person name="Hope R."/>
            <person name="Hossain A."/>
            <person name="Karabika E."/>
            <person name="Karaffa L."/>
            <person name="Karanyi Z."/>
            <person name="Krasevec N."/>
            <person name="Kuo A."/>
            <person name="Kusch H."/>
            <person name="LaButti K."/>
            <person name="Lagendijk E.L."/>
            <person name="Lapidus A."/>
            <person name="Levasseur A."/>
            <person name="Lindquist E."/>
            <person name="Lipzen A."/>
            <person name="Logrieco A.F."/>
            <person name="MacCabe A."/>
            <person name="Maekelae M.R."/>
            <person name="Malavazi I."/>
            <person name="Melin P."/>
            <person name="Meyer V."/>
            <person name="Mielnichuk N."/>
            <person name="Miskei M."/>
            <person name="Molnar A.P."/>
            <person name="Mule G."/>
            <person name="Ngan C.Y."/>
            <person name="Orejas M."/>
            <person name="Orosz E."/>
            <person name="Ouedraogo J.P."/>
            <person name="Overkamp K.M."/>
            <person name="Park H.-S."/>
            <person name="Perrone G."/>
            <person name="Piumi F."/>
            <person name="Punt P.J."/>
            <person name="Ram A.F."/>
            <person name="Ramon A."/>
            <person name="Rauscher S."/>
            <person name="Record E."/>
            <person name="Riano-Pachon D.M."/>
            <person name="Robert V."/>
            <person name="Roehrig J."/>
            <person name="Ruller R."/>
            <person name="Salamov A."/>
            <person name="Salih N.S."/>
            <person name="Samson R.A."/>
            <person name="Sandor E."/>
            <person name="Sanguinetti M."/>
            <person name="Schuetze T."/>
            <person name="Sepcic K."/>
            <person name="Shelest E."/>
            <person name="Sherlock G."/>
            <person name="Sophianopoulou V."/>
            <person name="Squina F.M."/>
            <person name="Sun H."/>
            <person name="Susca A."/>
            <person name="Todd R.B."/>
            <person name="Tsang A."/>
            <person name="Unkles S.E."/>
            <person name="van de Wiele N."/>
            <person name="van Rossen-Uffink D."/>
            <person name="Oliveira J.V."/>
            <person name="Vesth T.C."/>
            <person name="Visser J."/>
            <person name="Yu J.-H."/>
            <person name="Zhou M."/>
            <person name="Andersen M.R."/>
            <person name="Archer D.B."/>
            <person name="Baker S.E."/>
            <person name="Benoit I."/>
            <person name="Brakhage A.A."/>
            <person name="Braus G.H."/>
            <person name="Fischer R."/>
            <person name="Frisvad J.C."/>
            <person name="Goldman G.H."/>
            <person name="Houbraken J."/>
            <person name="Oakley B."/>
            <person name="Pocsi I."/>
            <person name="Scazzocchio C."/>
            <person name="Seiboth B."/>
            <person name="vanKuyk P.A."/>
            <person name="Wortman J."/>
            <person name="Dyer P.S."/>
            <person name="Grigoriev I.V."/>
        </authorList>
    </citation>
    <scope>NUCLEOTIDE SEQUENCE [LARGE SCALE GENOMIC DNA]</scope>
    <source>
        <strain evidence="2">ITEM 5010</strain>
    </source>
</reference>
<dbReference type="VEuPathDB" id="FungiDB:ASPCADRAFT_207831"/>
<dbReference type="Proteomes" id="UP000188318">
    <property type="component" value="Unassembled WGS sequence"/>
</dbReference>
<sequence length="91" mass="9942">MLNGHIFGGSIRARVRFRNLLKRTHFINSGLQIPSSRSRFPHLEDSPATLGDSLGLPAVTVGSSALGRISAYVCLHYFGRAPWSPSTYRGS</sequence>
<accession>A0A1R3RLL9</accession>
<evidence type="ECO:0000313" key="2">
    <source>
        <dbReference type="Proteomes" id="UP000188318"/>
    </source>
</evidence>
<protein>
    <submittedName>
        <fullName evidence="1">Uncharacterized protein</fullName>
    </submittedName>
</protein>